<name>A0A1I7UYQ7_9PELO</name>
<organism evidence="1 2">
    <name type="scientific">Caenorhabditis tropicalis</name>
    <dbReference type="NCBI Taxonomy" id="1561998"/>
    <lineage>
        <taxon>Eukaryota</taxon>
        <taxon>Metazoa</taxon>
        <taxon>Ecdysozoa</taxon>
        <taxon>Nematoda</taxon>
        <taxon>Chromadorea</taxon>
        <taxon>Rhabditida</taxon>
        <taxon>Rhabditina</taxon>
        <taxon>Rhabditomorpha</taxon>
        <taxon>Rhabditoidea</taxon>
        <taxon>Rhabditidae</taxon>
        <taxon>Peloderinae</taxon>
        <taxon>Caenorhabditis</taxon>
    </lineage>
</organism>
<dbReference type="WBParaSite" id="Csp11.Scaffold630.g20678.t1">
    <property type="protein sequence ID" value="Csp11.Scaffold630.g20678.t1"/>
    <property type="gene ID" value="Csp11.Scaffold630.g20678"/>
</dbReference>
<dbReference type="Proteomes" id="UP000095282">
    <property type="component" value="Unplaced"/>
</dbReference>
<sequence length="68" mass="7716">MRFVFISFDSSKKVPLGDTAGRGRKDNNGHVKRHMKRRNVVCHSCKSVMPTCVPTENSFPLYSRTFGV</sequence>
<protein>
    <submittedName>
        <fullName evidence="2">40S ribosomal protein S26</fullName>
    </submittedName>
</protein>
<reference evidence="2" key="1">
    <citation type="submission" date="2016-11" db="UniProtKB">
        <authorList>
            <consortium name="WormBaseParasite"/>
        </authorList>
    </citation>
    <scope>IDENTIFICATION</scope>
</reference>
<evidence type="ECO:0000313" key="1">
    <source>
        <dbReference type="Proteomes" id="UP000095282"/>
    </source>
</evidence>
<proteinExistence type="predicted"/>
<keyword evidence="1" id="KW-1185">Reference proteome</keyword>
<evidence type="ECO:0000313" key="2">
    <source>
        <dbReference type="WBParaSite" id="Csp11.Scaffold630.g20678.t1"/>
    </source>
</evidence>
<accession>A0A1I7UYQ7</accession>
<dbReference type="AlphaFoldDB" id="A0A1I7UYQ7"/>